<feature type="region of interest" description="Disordered" evidence="1">
    <location>
        <begin position="767"/>
        <end position="995"/>
    </location>
</feature>
<feature type="compositionally biased region" description="Gly residues" evidence="1">
    <location>
        <begin position="9"/>
        <end position="19"/>
    </location>
</feature>
<dbReference type="Gene3D" id="2.30.29.30">
    <property type="entry name" value="Pleckstrin-homology domain (PH domain)/Phosphotyrosine-binding domain (PTB)"/>
    <property type="match status" value="1"/>
</dbReference>
<feature type="compositionally biased region" description="Polar residues" evidence="1">
    <location>
        <begin position="571"/>
        <end position="587"/>
    </location>
</feature>
<gene>
    <name evidence="3" type="ORF">LTR09_003710</name>
</gene>
<dbReference type="PANTHER" id="PTHR38697">
    <property type="entry name" value="NUCLEAR PORE COMPLEX PROTEIN SIMILAR TO S. CEREVISIAE NUP2 (EUROFUNG)"/>
    <property type="match status" value="1"/>
</dbReference>
<dbReference type="SUPFAM" id="SSF50729">
    <property type="entry name" value="PH domain-like"/>
    <property type="match status" value="1"/>
</dbReference>
<evidence type="ECO:0000256" key="1">
    <source>
        <dbReference type="SAM" id="MobiDB-lite"/>
    </source>
</evidence>
<dbReference type="EMBL" id="JAWDJX010000009">
    <property type="protein sequence ID" value="KAK3055157.1"/>
    <property type="molecule type" value="Genomic_DNA"/>
</dbReference>
<feature type="compositionally biased region" description="Low complexity" evidence="1">
    <location>
        <begin position="207"/>
        <end position="232"/>
    </location>
</feature>
<feature type="compositionally biased region" description="Polar residues" evidence="1">
    <location>
        <begin position="520"/>
        <end position="536"/>
    </location>
</feature>
<feature type="region of interest" description="Disordered" evidence="1">
    <location>
        <begin position="1"/>
        <end position="587"/>
    </location>
</feature>
<evidence type="ECO:0000259" key="2">
    <source>
        <dbReference type="PROSITE" id="PS50196"/>
    </source>
</evidence>
<feature type="compositionally biased region" description="Polar residues" evidence="1">
    <location>
        <begin position="136"/>
        <end position="161"/>
    </location>
</feature>
<protein>
    <recommendedName>
        <fullName evidence="2">RanBD1 domain-containing protein</fullName>
    </recommendedName>
</protein>
<accession>A0AAJ0DRE1</accession>
<feature type="compositionally biased region" description="Polar residues" evidence="1">
    <location>
        <begin position="262"/>
        <end position="313"/>
    </location>
</feature>
<feature type="domain" description="RanBD1" evidence="2">
    <location>
        <begin position="1082"/>
        <end position="1208"/>
    </location>
</feature>
<feature type="compositionally biased region" description="Low complexity" evidence="1">
    <location>
        <begin position="248"/>
        <end position="261"/>
    </location>
</feature>
<feature type="compositionally biased region" description="Polar residues" evidence="1">
    <location>
        <begin position="1031"/>
        <end position="1047"/>
    </location>
</feature>
<comment type="caution">
    <text evidence="3">The sequence shown here is derived from an EMBL/GenBank/DDBJ whole genome shotgun (WGS) entry which is preliminary data.</text>
</comment>
<feature type="compositionally biased region" description="Basic and acidic residues" evidence="1">
    <location>
        <begin position="849"/>
        <end position="869"/>
    </location>
</feature>
<feature type="compositionally biased region" description="Polar residues" evidence="1">
    <location>
        <begin position="98"/>
        <end position="129"/>
    </location>
</feature>
<feature type="compositionally biased region" description="Polar residues" evidence="1">
    <location>
        <begin position="963"/>
        <end position="973"/>
    </location>
</feature>
<organism evidence="3 4">
    <name type="scientific">Extremus antarcticus</name>
    <dbReference type="NCBI Taxonomy" id="702011"/>
    <lineage>
        <taxon>Eukaryota</taxon>
        <taxon>Fungi</taxon>
        <taxon>Dikarya</taxon>
        <taxon>Ascomycota</taxon>
        <taxon>Pezizomycotina</taxon>
        <taxon>Dothideomycetes</taxon>
        <taxon>Dothideomycetidae</taxon>
        <taxon>Mycosphaerellales</taxon>
        <taxon>Extremaceae</taxon>
        <taxon>Extremus</taxon>
    </lineage>
</organism>
<feature type="compositionally biased region" description="Polar residues" evidence="1">
    <location>
        <begin position="469"/>
        <end position="498"/>
    </location>
</feature>
<feature type="compositionally biased region" description="Polar residues" evidence="1">
    <location>
        <begin position="174"/>
        <end position="203"/>
    </location>
</feature>
<dbReference type="InterPro" id="IPR011993">
    <property type="entry name" value="PH-like_dom_sf"/>
</dbReference>
<feature type="compositionally biased region" description="Low complexity" evidence="1">
    <location>
        <begin position="538"/>
        <end position="564"/>
    </location>
</feature>
<feature type="compositionally biased region" description="Low complexity" evidence="1">
    <location>
        <begin position="977"/>
        <end position="989"/>
    </location>
</feature>
<dbReference type="AlphaFoldDB" id="A0AAJ0DRE1"/>
<keyword evidence="4" id="KW-1185">Reference proteome</keyword>
<dbReference type="SMART" id="SM00160">
    <property type="entry name" value="RanBD"/>
    <property type="match status" value="1"/>
</dbReference>
<feature type="region of interest" description="Disordered" evidence="1">
    <location>
        <begin position="1031"/>
        <end position="1066"/>
    </location>
</feature>
<feature type="compositionally biased region" description="Low complexity" evidence="1">
    <location>
        <begin position="918"/>
        <end position="927"/>
    </location>
</feature>
<feature type="compositionally biased region" description="Polar residues" evidence="1">
    <location>
        <begin position="928"/>
        <end position="945"/>
    </location>
</feature>
<dbReference type="PROSITE" id="PS50196">
    <property type="entry name" value="RANBD1"/>
    <property type="match status" value="1"/>
</dbReference>
<feature type="compositionally biased region" description="Polar residues" evidence="1">
    <location>
        <begin position="382"/>
        <end position="446"/>
    </location>
</feature>
<dbReference type="PANTHER" id="PTHR38697:SF1">
    <property type="entry name" value="NUCLEAR PORE COMPLEX PROTEIN SIMILAR TO S. CEREVISIAE NUP2 (EUROFUNG)"/>
    <property type="match status" value="1"/>
</dbReference>
<dbReference type="Proteomes" id="UP001271007">
    <property type="component" value="Unassembled WGS sequence"/>
</dbReference>
<dbReference type="CDD" id="cd13170">
    <property type="entry name" value="RanBD_NUP50"/>
    <property type="match status" value="1"/>
</dbReference>
<name>A0AAJ0DRE1_9PEZI</name>
<proteinExistence type="predicted"/>
<dbReference type="Pfam" id="PF00638">
    <property type="entry name" value="Ran_BP1"/>
    <property type="match status" value="1"/>
</dbReference>
<evidence type="ECO:0000313" key="4">
    <source>
        <dbReference type="Proteomes" id="UP001271007"/>
    </source>
</evidence>
<feature type="compositionally biased region" description="Basic and acidic residues" evidence="1">
    <location>
        <begin position="952"/>
        <end position="962"/>
    </location>
</feature>
<evidence type="ECO:0000313" key="3">
    <source>
        <dbReference type="EMBL" id="KAK3055157.1"/>
    </source>
</evidence>
<feature type="compositionally biased region" description="Low complexity" evidence="1">
    <location>
        <begin position="634"/>
        <end position="682"/>
    </location>
</feature>
<dbReference type="InterPro" id="IPR000156">
    <property type="entry name" value="Ran_bind_dom"/>
</dbReference>
<feature type="compositionally biased region" description="Polar residues" evidence="1">
    <location>
        <begin position="353"/>
        <end position="369"/>
    </location>
</feature>
<feature type="compositionally biased region" description="Polar residues" evidence="1">
    <location>
        <begin position="683"/>
        <end position="713"/>
    </location>
</feature>
<feature type="compositionally biased region" description="Polar residues" evidence="1">
    <location>
        <begin position="48"/>
        <end position="74"/>
    </location>
</feature>
<feature type="compositionally biased region" description="Basic and acidic residues" evidence="1">
    <location>
        <begin position="824"/>
        <end position="838"/>
    </location>
</feature>
<feature type="compositionally biased region" description="Acidic residues" evidence="1">
    <location>
        <begin position="839"/>
        <end position="848"/>
    </location>
</feature>
<feature type="compositionally biased region" description="Low complexity" evidence="1">
    <location>
        <begin position="769"/>
        <end position="805"/>
    </location>
</feature>
<dbReference type="InterPro" id="IPR053074">
    <property type="entry name" value="NPC_Nucleoporin"/>
</dbReference>
<feature type="region of interest" description="Disordered" evidence="1">
    <location>
        <begin position="628"/>
        <end position="754"/>
    </location>
</feature>
<feature type="compositionally biased region" description="Low complexity" evidence="1">
    <location>
        <begin position="162"/>
        <end position="173"/>
    </location>
</feature>
<sequence>MSKRLQETQGGGERYGHAGGPDSMDDKPQAATAAQLARRKIAQARKPSGSQRASRQNTPVAPNPFAQQQQSMPTFQPPAEGGGGFNFTSGASAVPNPFDSQRQQQNGTGTPPPTSFQFGNPASQPTAQQNGGGMFGNNSTSFGSTFGASNAQPQQNGFNPPTSSGTGAGFSFGQTNPTQQNGATPSTNASFPTFGGTQTTENPFKNFGQSQQQTQSTPSTSFGGFGQSSQQQNGEKTPATPSFGGFAQTNNNNSQPQTNGTKSLFSNNDTPKTTTSSVFSSFGQQTNGASSQAQETPKATTSGIFSGMQQANTPKPLFAASTPPPEQSSNASNGVFLGLDSQRASTVKPGMFTSGQSETPKPPTNSFSFGQVGGQAKEQEAPKTNNLFGNIGQSQQSSSAPTVNGQQTPKASSNPFSGFQFGHSQAQQEDASMTTPGNTPQKQNLFAAQPISAPSETPAGQGKSLFDRVSSTPATAQKSFTPATSLFNPSTASSSGQAETPAAPGQGGLFDRITRDEAPPTTQKQTSFTPSTNLFNKSAASAAATPSAAPWLSHAPAAPQTTITPPTPKASNTSRDTSTQAFSSSAPKTVPELFKHLNEGLMQHLATEDVSLDWSTIMQYYAQKATEIRSKKQPSNNAPAPASTSSSSANLFASKPTPAPASSTSRNMFGTAAPKAPASTTSNMFGGNASQQTPKSSSTLHNAFNQPPATAPNNKKRSAIFEEDEGDAPDRTAPATEKRARTTEPINYPKLPDNASATAKLFQAALDKSTTVSPASTTSSGFRPPSSSGFAPSTTSTSAPTGMPTFSAPAASSGGFLSAFGRKASAEEENAKQKRKDEDYDSDDDETEWEKKDQQEQAEKRRKIEEAAKKAPGFVLPGSSRTPSVSEPETPMGAGKSLFDRVDKNPPATAPSKPSLFAAQAPAAQKATTNMFGSKTPVATSSSNIFGAKSVAHGEDAEKADETSNTTWNQSTPIKFGGSTTTGTESTTPAAPPPKLGSLFGFSAPTSTPGSTNGLLNIPNTKPALNFNFGGQQASSLAGSRATTPGVTTDGEGASTAGEDEDATPQDSQLEDLTVLMDEEKEKEDLLFSVAMAKATKWDVKSVDAETDEVTNGWVEKGKGPVYVLKNKETGKVRILLKIKPLGKAAMNFAVLEGATYEATGANGKMVKCTFVDHLGYTDNTKPTTWMVQVGKKEDAEALAGVLSEAAA</sequence>
<reference evidence="3" key="1">
    <citation type="submission" date="2023-04" db="EMBL/GenBank/DDBJ databases">
        <title>Black Yeasts Isolated from many extreme environments.</title>
        <authorList>
            <person name="Coleine C."/>
            <person name="Stajich J.E."/>
            <person name="Selbmann L."/>
        </authorList>
    </citation>
    <scope>NUCLEOTIDE SEQUENCE</scope>
    <source>
        <strain evidence="3">CCFEE 5312</strain>
    </source>
</reference>